<accession>A0ABU1MV08</accession>
<evidence type="ECO:0000256" key="3">
    <source>
        <dbReference type="ARBA" id="ARBA00023015"/>
    </source>
</evidence>
<keyword evidence="5" id="KW-0804">Transcription</keyword>
<evidence type="ECO:0000256" key="6">
    <source>
        <dbReference type="ARBA" id="ARBA00049988"/>
    </source>
</evidence>
<dbReference type="PANTHER" id="PTHR35401">
    <property type="entry name" value="COPG FAMILY HELIX-TURN-HELIX PROTEIN-RELATED-RELATED"/>
    <property type="match status" value="1"/>
</dbReference>
<dbReference type="InterPro" id="IPR010985">
    <property type="entry name" value="Ribbon_hlx_hlx"/>
</dbReference>
<evidence type="ECO:0000256" key="7">
    <source>
        <dbReference type="SAM" id="MobiDB-lite"/>
    </source>
</evidence>
<dbReference type="InterPro" id="IPR014795">
    <property type="entry name" value="TacA_1-like"/>
</dbReference>
<dbReference type="Gene3D" id="1.20.5.780">
    <property type="entry name" value="Single helix bin"/>
    <property type="match status" value="1"/>
</dbReference>
<dbReference type="Pfam" id="PF08681">
    <property type="entry name" value="TacA1"/>
    <property type="match status" value="1"/>
</dbReference>
<reference evidence="8 9" key="1">
    <citation type="submission" date="2023-07" db="EMBL/GenBank/DDBJ databases">
        <title>Sorghum-associated microbial communities from plants grown in Nebraska, USA.</title>
        <authorList>
            <person name="Schachtman D."/>
        </authorList>
    </citation>
    <scope>NUCLEOTIDE SEQUENCE [LARGE SCALE GENOMIC DNA]</scope>
    <source>
        <strain evidence="8 9">DS2154</strain>
    </source>
</reference>
<gene>
    <name evidence="8" type="ORF">J2800_000744</name>
</gene>
<evidence type="ECO:0000256" key="4">
    <source>
        <dbReference type="ARBA" id="ARBA00023125"/>
    </source>
</evidence>
<comment type="caution">
    <text evidence="8">The sequence shown here is derived from an EMBL/GenBank/DDBJ whole genome shotgun (WGS) entry which is preliminary data.</text>
</comment>
<evidence type="ECO:0000256" key="1">
    <source>
        <dbReference type="ARBA" id="ARBA00022491"/>
    </source>
</evidence>
<name>A0ABU1MV08_9CAUL</name>
<feature type="region of interest" description="Disordered" evidence="7">
    <location>
        <begin position="1"/>
        <end position="50"/>
    </location>
</feature>
<dbReference type="Proteomes" id="UP001262754">
    <property type="component" value="Unassembled WGS sequence"/>
</dbReference>
<keyword evidence="9" id="KW-1185">Reference proteome</keyword>
<comment type="similarity">
    <text evidence="6">Belongs to the TacA antitoxin family.</text>
</comment>
<keyword evidence="3" id="KW-0805">Transcription regulation</keyword>
<evidence type="ECO:0000313" key="8">
    <source>
        <dbReference type="EMBL" id="MDR6530020.1"/>
    </source>
</evidence>
<keyword evidence="1" id="KW-0678">Repressor</keyword>
<sequence length="134" mass="14400">MARPAPVRIDNVDTSSNTVRMDKSHSPTLADLPAEAPASAEPSSSGAEVKGSINLRIEAQTRQLIDDAAAVLGKTRTEFMIESARTLAIDVLLDQRLFVLDSARYDAFVHALDNPPAPGPKLRALLGRVPGWKT</sequence>
<protein>
    <submittedName>
        <fullName evidence="8">Uncharacterized protein (DUF1778 family)</fullName>
    </submittedName>
</protein>
<keyword evidence="2" id="KW-1277">Toxin-antitoxin system</keyword>
<keyword evidence="4" id="KW-0238">DNA-binding</keyword>
<dbReference type="EMBL" id="JAVDRL010000002">
    <property type="protein sequence ID" value="MDR6530020.1"/>
    <property type="molecule type" value="Genomic_DNA"/>
</dbReference>
<dbReference type="RefSeq" id="WP_310029267.1">
    <property type="nucleotide sequence ID" value="NZ_JAVDRL010000002.1"/>
</dbReference>
<feature type="compositionally biased region" description="Low complexity" evidence="7">
    <location>
        <begin position="33"/>
        <end position="48"/>
    </location>
</feature>
<proteinExistence type="inferred from homology"/>
<evidence type="ECO:0000256" key="2">
    <source>
        <dbReference type="ARBA" id="ARBA00022649"/>
    </source>
</evidence>
<organism evidence="8 9">
    <name type="scientific">Caulobacter rhizosphaerae</name>
    <dbReference type="NCBI Taxonomy" id="2010972"/>
    <lineage>
        <taxon>Bacteria</taxon>
        <taxon>Pseudomonadati</taxon>
        <taxon>Pseudomonadota</taxon>
        <taxon>Alphaproteobacteria</taxon>
        <taxon>Caulobacterales</taxon>
        <taxon>Caulobacteraceae</taxon>
        <taxon>Caulobacter</taxon>
    </lineage>
</organism>
<evidence type="ECO:0000313" key="9">
    <source>
        <dbReference type="Proteomes" id="UP001262754"/>
    </source>
</evidence>
<dbReference type="SUPFAM" id="SSF47598">
    <property type="entry name" value="Ribbon-helix-helix"/>
    <property type="match status" value="1"/>
</dbReference>
<dbReference type="PANTHER" id="PTHR35401:SF1">
    <property type="entry name" value="CYTOPLASMIC PROTEIN"/>
    <property type="match status" value="1"/>
</dbReference>
<evidence type="ECO:0000256" key="5">
    <source>
        <dbReference type="ARBA" id="ARBA00023163"/>
    </source>
</evidence>